<evidence type="ECO:0000256" key="2">
    <source>
        <dbReference type="ARBA" id="ARBA00023004"/>
    </source>
</evidence>
<dbReference type="GO" id="GO:0051536">
    <property type="term" value="F:iron-sulfur cluster binding"/>
    <property type="evidence" value="ECO:0007669"/>
    <property type="project" value="UniProtKB-KW"/>
</dbReference>
<dbReference type="PANTHER" id="PTHR43432">
    <property type="entry name" value="SLR0285 PROTEIN"/>
    <property type="match status" value="1"/>
</dbReference>
<dbReference type="InterPro" id="IPR058240">
    <property type="entry name" value="rSAM_sf"/>
</dbReference>
<dbReference type="GO" id="GO:0003824">
    <property type="term" value="F:catalytic activity"/>
    <property type="evidence" value="ECO:0007669"/>
    <property type="project" value="InterPro"/>
</dbReference>
<evidence type="ECO:0000313" key="6">
    <source>
        <dbReference type="EMBL" id="PQJ16155.1"/>
    </source>
</evidence>
<feature type="domain" description="Radical SAM core" evidence="5">
    <location>
        <begin position="62"/>
        <end position="299"/>
    </location>
</feature>
<dbReference type="AlphaFoldDB" id="A0A2S7T9H3"/>
<gene>
    <name evidence="6" type="ORF">BST99_10830</name>
</gene>
<dbReference type="Gene3D" id="3.80.30.30">
    <property type="match status" value="1"/>
</dbReference>
<keyword evidence="3" id="KW-0411">Iron-sulfur</keyword>
<dbReference type="CDD" id="cd01335">
    <property type="entry name" value="Radical_SAM"/>
    <property type="match status" value="1"/>
</dbReference>
<feature type="region of interest" description="Disordered" evidence="4">
    <location>
        <begin position="1"/>
        <end position="20"/>
    </location>
</feature>
<sequence length="362" mass="40855">MNPHQKGRGAQAHHDNPFERLSHTQRDDFLEYCRLNEEQAESSNTVFVPVFPKTLVNRVKSPDLSMAYSLNPYQGCEHGCVYCYARNTHNYWGMDASLDFEKRILIKKQAPELLRKHLQKKSWEPSAIMLSGNTDAYQPAEKRFKLSRKCLQVFLEHQHPVGIITKNALLLRDLDLLKPLAEKELVSVYISLTTLHEPTRRLLEPRTASVQKRLKAIKQLSEAGVPVRVMIAPIIPALNSSEILGIAEAAADHGALEMGFSLVRLNGGIGAIFEEWVKSALPEKADRILSQIKACHGGKLNESRFGLRQTGQGPVAQQIQQMARLARRRFFPDAPKTVLRKDLFIRFPSDSSAPSTQLSLFE</sequence>
<dbReference type="SMART" id="SM00729">
    <property type="entry name" value="Elp3"/>
    <property type="match status" value="1"/>
</dbReference>
<dbReference type="InterPro" id="IPR006638">
    <property type="entry name" value="Elp3/MiaA/NifB-like_rSAM"/>
</dbReference>
<comment type="caution">
    <text evidence="6">The sequence shown here is derived from an EMBL/GenBank/DDBJ whole genome shotgun (WGS) entry which is preliminary data.</text>
</comment>
<reference evidence="7" key="1">
    <citation type="submission" date="2016-11" db="EMBL/GenBank/DDBJ databases">
        <title>Trade-off between light-utilization and light-protection in marine flavobacteria.</title>
        <authorList>
            <person name="Kumagai Y."/>
            <person name="Yoshizawa S."/>
            <person name="Kogure K."/>
        </authorList>
    </citation>
    <scope>NUCLEOTIDE SEQUENCE [LARGE SCALE GENOMIC DNA]</scope>
    <source>
        <strain evidence="7">SG-18</strain>
    </source>
</reference>
<keyword evidence="2" id="KW-0408">Iron</keyword>
<evidence type="ECO:0000256" key="1">
    <source>
        <dbReference type="ARBA" id="ARBA00022723"/>
    </source>
</evidence>
<dbReference type="InterPro" id="IPR007197">
    <property type="entry name" value="rSAM"/>
</dbReference>
<evidence type="ECO:0000256" key="3">
    <source>
        <dbReference type="ARBA" id="ARBA00023014"/>
    </source>
</evidence>
<dbReference type="SUPFAM" id="SSF102114">
    <property type="entry name" value="Radical SAM enzymes"/>
    <property type="match status" value="1"/>
</dbReference>
<dbReference type="InterPro" id="IPR040086">
    <property type="entry name" value="MJ0683-like"/>
</dbReference>
<dbReference type="RefSeq" id="WP_105001830.1">
    <property type="nucleotide sequence ID" value="NZ_MQVX01000001.1"/>
</dbReference>
<evidence type="ECO:0000256" key="4">
    <source>
        <dbReference type="SAM" id="MobiDB-lite"/>
    </source>
</evidence>
<dbReference type="NCBIfam" id="NF033668">
    <property type="entry name" value="rSAM_PA0069"/>
    <property type="match status" value="1"/>
</dbReference>
<dbReference type="PROSITE" id="PS51918">
    <property type="entry name" value="RADICAL_SAM"/>
    <property type="match status" value="1"/>
</dbReference>
<dbReference type="PANTHER" id="PTHR43432:SF3">
    <property type="entry name" value="SLR0285 PROTEIN"/>
    <property type="match status" value="1"/>
</dbReference>
<organism evidence="6 7">
    <name type="scientific">Aureicoccus marinus</name>
    <dbReference type="NCBI Taxonomy" id="754435"/>
    <lineage>
        <taxon>Bacteria</taxon>
        <taxon>Pseudomonadati</taxon>
        <taxon>Bacteroidota</taxon>
        <taxon>Flavobacteriia</taxon>
        <taxon>Flavobacteriales</taxon>
        <taxon>Flavobacteriaceae</taxon>
        <taxon>Aureicoccus</taxon>
    </lineage>
</organism>
<keyword evidence="7" id="KW-1185">Reference proteome</keyword>
<evidence type="ECO:0000313" key="7">
    <source>
        <dbReference type="Proteomes" id="UP000239366"/>
    </source>
</evidence>
<dbReference type="Proteomes" id="UP000239366">
    <property type="component" value="Unassembled WGS sequence"/>
</dbReference>
<keyword evidence="1" id="KW-0479">Metal-binding</keyword>
<protein>
    <submittedName>
        <fullName evidence="6">Radical SAM protein</fullName>
    </submittedName>
</protein>
<name>A0A2S7T9H3_9FLAO</name>
<dbReference type="SFLD" id="SFLDG01084">
    <property type="entry name" value="Uncharacterised_Radical_SAM_Su"/>
    <property type="match status" value="1"/>
</dbReference>
<dbReference type="Pfam" id="PF04055">
    <property type="entry name" value="Radical_SAM"/>
    <property type="match status" value="1"/>
</dbReference>
<dbReference type="OrthoDB" id="9785699at2"/>
<dbReference type="EMBL" id="MQVX01000001">
    <property type="protein sequence ID" value="PQJ16155.1"/>
    <property type="molecule type" value="Genomic_DNA"/>
</dbReference>
<dbReference type="SFLD" id="SFLDS00029">
    <property type="entry name" value="Radical_SAM"/>
    <property type="match status" value="1"/>
</dbReference>
<dbReference type="GO" id="GO:0046872">
    <property type="term" value="F:metal ion binding"/>
    <property type="evidence" value="ECO:0007669"/>
    <property type="project" value="UniProtKB-KW"/>
</dbReference>
<proteinExistence type="predicted"/>
<accession>A0A2S7T9H3</accession>
<evidence type="ECO:0000259" key="5">
    <source>
        <dbReference type="PROSITE" id="PS51918"/>
    </source>
</evidence>